<name>X0TZ25_9ZZZZ</name>
<gene>
    <name evidence="1" type="ORF">S01H1_21937</name>
</gene>
<proteinExistence type="predicted"/>
<dbReference type="EMBL" id="BARS01012270">
    <property type="protein sequence ID" value="GAF98519.1"/>
    <property type="molecule type" value="Genomic_DNA"/>
</dbReference>
<organism evidence="1">
    <name type="scientific">marine sediment metagenome</name>
    <dbReference type="NCBI Taxonomy" id="412755"/>
    <lineage>
        <taxon>unclassified sequences</taxon>
        <taxon>metagenomes</taxon>
        <taxon>ecological metagenomes</taxon>
    </lineage>
</organism>
<accession>X0TZ25</accession>
<dbReference type="InterPro" id="IPR057878">
    <property type="entry name" value="CrAss_Ring_2"/>
</dbReference>
<feature type="non-terminal residue" evidence="1">
    <location>
        <position position="138"/>
    </location>
</feature>
<evidence type="ECO:0000313" key="1">
    <source>
        <dbReference type="EMBL" id="GAF98519.1"/>
    </source>
</evidence>
<dbReference type="Pfam" id="PF25702">
    <property type="entry name" value="CrAss_Ring_2"/>
    <property type="match status" value="1"/>
</dbReference>
<sequence length="138" mass="16155">MNTTLRTIIYDLLNIIRGAEVIDDESITEKQVENWINQYRALFIKRDLDKGKPANPDYIQTIDDISLEFDSDMDKYRTSVDLPSTINLNSKSGLTYVGDTYGNQIQLVPESRVNWQQYKRFTQDATLAFLRNKRIYIH</sequence>
<protein>
    <submittedName>
        <fullName evidence="1">Uncharacterized protein</fullName>
    </submittedName>
</protein>
<comment type="caution">
    <text evidence="1">The sequence shown here is derived from an EMBL/GenBank/DDBJ whole genome shotgun (WGS) entry which is preliminary data.</text>
</comment>
<reference evidence="1" key="1">
    <citation type="journal article" date="2014" name="Front. Microbiol.">
        <title>High frequency of phylogenetically diverse reductive dehalogenase-homologous genes in deep subseafloor sedimentary metagenomes.</title>
        <authorList>
            <person name="Kawai M."/>
            <person name="Futagami T."/>
            <person name="Toyoda A."/>
            <person name="Takaki Y."/>
            <person name="Nishi S."/>
            <person name="Hori S."/>
            <person name="Arai W."/>
            <person name="Tsubouchi T."/>
            <person name="Morono Y."/>
            <person name="Uchiyama I."/>
            <person name="Ito T."/>
            <person name="Fujiyama A."/>
            <person name="Inagaki F."/>
            <person name="Takami H."/>
        </authorList>
    </citation>
    <scope>NUCLEOTIDE SEQUENCE</scope>
    <source>
        <strain evidence="1">Expedition CK06-06</strain>
    </source>
</reference>
<dbReference type="AlphaFoldDB" id="X0TZ25"/>